<dbReference type="AlphaFoldDB" id="A0A9P8L5E3"/>
<keyword evidence="1" id="KW-0732">Signal</keyword>
<organism evidence="2 3">
    <name type="scientific">Glutinoglossum americanum</name>
    <dbReference type="NCBI Taxonomy" id="1670608"/>
    <lineage>
        <taxon>Eukaryota</taxon>
        <taxon>Fungi</taxon>
        <taxon>Dikarya</taxon>
        <taxon>Ascomycota</taxon>
        <taxon>Pezizomycotina</taxon>
        <taxon>Geoglossomycetes</taxon>
        <taxon>Geoglossales</taxon>
        <taxon>Geoglossaceae</taxon>
        <taxon>Glutinoglossum</taxon>
    </lineage>
</organism>
<proteinExistence type="predicted"/>
<name>A0A9P8L5E3_9PEZI</name>
<sequence length="131" mass="13492">MKATAILAAAMAAAPLAVRASIFGFDTFGETSCNGFEEFIHITQPGSNINKFPGPRKSFLVLETDHTCVAILCTGTTFNTGVCIQFGLDLAVGTCFGYSDGSAANSFDILCASGSPGAKEEGDGGLNLELV</sequence>
<dbReference type="Proteomes" id="UP000698800">
    <property type="component" value="Unassembled WGS sequence"/>
</dbReference>
<gene>
    <name evidence="2" type="ORF">FGG08_002669</name>
</gene>
<accession>A0A9P8L5E3</accession>
<dbReference type="OrthoDB" id="3660025at2759"/>
<evidence type="ECO:0000313" key="2">
    <source>
        <dbReference type="EMBL" id="KAH0542981.1"/>
    </source>
</evidence>
<feature type="signal peptide" evidence="1">
    <location>
        <begin position="1"/>
        <end position="20"/>
    </location>
</feature>
<evidence type="ECO:0000313" key="3">
    <source>
        <dbReference type="Proteomes" id="UP000698800"/>
    </source>
</evidence>
<protein>
    <submittedName>
        <fullName evidence="2">Uncharacterized protein</fullName>
    </submittedName>
</protein>
<keyword evidence="3" id="KW-1185">Reference proteome</keyword>
<feature type="chain" id="PRO_5040495295" evidence="1">
    <location>
        <begin position="21"/>
        <end position="131"/>
    </location>
</feature>
<reference evidence="2" key="1">
    <citation type="submission" date="2021-03" db="EMBL/GenBank/DDBJ databases">
        <title>Comparative genomics and phylogenomic investigation of the class Geoglossomycetes provide insights into ecological specialization and systematics.</title>
        <authorList>
            <person name="Melie T."/>
            <person name="Pirro S."/>
            <person name="Miller A.N."/>
            <person name="Quandt A."/>
        </authorList>
    </citation>
    <scope>NUCLEOTIDE SEQUENCE</scope>
    <source>
        <strain evidence="2">GBOQ0MN5Z8</strain>
    </source>
</reference>
<comment type="caution">
    <text evidence="2">The sequence shown here is derived from an EMBL/GenBank/DDBJ whole genome shotgun (WGS) entry which is preliminary data.</text>
</comment>
<evidence type="ECO:0000256" key="1">
    <source>
        <dbReference type="SAM" id="SignalP"/>
    </source>
</evidence>
<dbReference type="EMBL" id="JAGHQL010000042">
    <property type="protein sequence ID" value="KAH0542981.1"/>
    <property type="molecule type" value="Genomic_DNA"/>
</dbReference>